<dbReference type="GO" id="GO:0042970">
    <property type="term" value="F:homoserine transmembrane transporter activity"/>
    <property type="evidence" value="ECO:0007669"/>
    <property type="project" value="TreeGrafter"/>
</dbReference>
<evidence type="ECO:0000256" key="5">
    <source>
        <dbReference type="ARBA" id="ARBA00022989"/>
    </source>
</evidence>
<comment type="subcellular location">
    <subcellularLocation>
        <location evidence="1">Cell membrane</location>
        <topology evidence="1">Multi-pass membrane protein</topology>
    </subcellularLocation>
</comment>
<dbReference type="InterPro" id="IPR001123">
    <property type="entry name" value="LeuE-type"/>
</dbReference>
<proteinExistence type="inferred from homology"/>
<keyword evidence="5" id="KW-1133">Transmembrane helix</keyword>
<evidence type="ECO:0000256" key="6">
    <source>
        <dbReference type="ARBA" id="ARBA00023136"/>
    </source>
</evidence>
<dbReference type="Pfam" id="PF01810">
    <property type="entry name" value="LysE"/>
    <property type="match status" value="1"/>
</dbReference>
<keyword evidence="6" id="KW-0472">Membrane</keyword>
<name>A0A173MU65_FAUOS</name>
<evidence type="ECO:0000256" key="4">
    <source>
        <dbReference type="ARBA" id="ARBA00022692"/>
    </source>
</evidence>
<evidence type="ECO:0000256" key="1">
    <source>
        <dbReference type="ARBA" id="ARBA00004651"/>
    </source>
</evidence>
<sequence>MQINFTIVIAYVSAIILFLGTPGPVTVMVANTSVKHGIKAGIATIAGTNSASLILIGASFAVIQGIFAISEQALLWLTLFGSLYVLYFAINILKDRVNLEQVAALPRQESKHHFKDGFIVGISNPKDILFFIAFFPLFFAISNDKVLSIALLVGIWMLLDYGILSIYAVMFSKIKSNKLANVINKLSGLVLTCVAVYASVMTACKLYLGTKIISHH</sequence>
<dbReference type="PANTHER" id="PTHR30086">
    <property type="entry name" value="ARGININE EXPORTER PROTEIN ARGO"/>
    <property type="match status" value="1"/>
</dbReference>
<comment type="similarity">
    <text evidence="2">Belongs to the Rht family.</text>
</comment>
<accession>A0A173MU65</accession>
<evidence type="ECO:0000256" key="3">
    <source>
        <dbReference type="ARBA" id="ARBA00022475"/>
    </source>
</evidence>
<protein>
    <submittedName>
        <fullName evidence="7">LysE family translocator</fullName>
    </submittedName>
</protein>
<evidence type="ECO:0000256" key="2">
    <source>
        <dbReference type="ARBA" id="ARBA00007928"/>
    </source>
</evidence>
<organism evidence="7">
    <name type="scientific">Faucicola osloensis</name>
    <name type="common">Moraxella osloensis</name>
    <dbReference type="NCBI Taxonomy" id="34062"/>
    <lineage>
        <taxon>Bacteria</taxon>
        <taxon>Pseudomonadati</taxon>
        <taxon>Pseudomonadota</taxon>
        <taxon>Gammaproteobacteria</taxon>
        <taxon>Moraxellales</taxon>
        <taxon>Moraxellaceae</taxon>
        <taxon>Faucicola</taxon>
    </lineage>
</organism>
<dbReference type="EMBL" id="CP024176">
    <property type="protein sequence ID" value="ATQ82845.1"/>
    <property type="molecule type" value="Genomic_DNA"/>
</dbReference>
<dbReference type="PANTHER" id="PTHR30086:SF14">
    <property type="entry name" value="HOMOSERINE_HOMOSERINE LACTONE EFFLUX PROTEIN"/>
    <property type="match status" value="1"/>
</dbReference>
<evidence type="ECO:0000313" key="7">
    <source>
        <dbReference type="EMBL" id="ATQ82845.1"/>
    </source>
</evidence>
<dbReference type="AlphaFoldDB" id="A0A173MU65"/>
<keyword evidence="3" id="KW-1003">Cell membrane</keyword>
<keyword evidence="4" id="KW-0812">Transmembrane</keyword>
<reference evidence="7" key="1">
    <citation type="submission" date="2017-11" db="EMBL/GenBank/DDBJ databases">
        <title>Complete Genome Sequence from Moraxella oslensis YHS isolated from human skin.</title>
        <authorList>
            <person name="Lee K."/>
            <person name="Lim J.Y."/>
            <person name="Hwang I."/>
        </authorList>
    </citation>
    <scope>NUCLEOTIDE SEQUENCE</scope>
    <source>
        <strain evidence="7">YHS</strain>
    </source>
</reference>
<gene>
    <name evidence="7" type="ORF">YHS_02785</name>
</gene>
<dbReference type="GO" id="GO:0005886">
    <property type="term" value="C:plasma membrane"/>
    <property type="evidence" value="ECO:0007669"/>
    <property type="project" value="UniProtKB-SubCell"/>
</dbReference>